<feature type="region of interest" description="Disordered" evidence="1">
    <location>
        <begin position="172"/>
        <end position="192"/>
    </location>
</feature>
<evidence type="ECO:0000313" key="3">
    <source>
        <dbReference type="Proteomes" id="UP001432216"/>
    </source>
</evidence>
<keyword evidence="3" id="KW-1185">Reference proteome</keyword>
<feature type="region of interest" description="Disordered" evidence="1">
    <location>
        <begin position="139"/>
        <end position="158"/>
    </location>
</feature>
<organism evidence="2 3">
    <name type="scientific">Cryptococcus decagattii</name>
    <dbReference type="NCBI Taxonomy" id="1859122"/>
    <lineage>
        <taxon>Eukaryota</taxon>
        <taxon>Fungi</taxon>
        <taxon>Dikarya</taxon>
        <taxon>Basidiomycota</taxon>
        <taxon>Agaricomycotina</taxon>
        <taxon>Tremellomycetes</taxon>
        <taxon>Tremellales</taxon>
        <taxon>Cryptococcaceae</taxon>
        <taxon>Cryptococcus</taxon>
        <taxon>Cryptococcus gattii species complex</taxon>
    </lineage>
</organism>
<sequence length="275" mass="30482">MFSSSNYVFCMDKESQMQELGRQASSVSAFTIRQVVRRDTVKTRAIEFSFPKKEAKTPKEDQKRQSKWTALSVSNFKKESSYIRLPTKFGLRRSTKLTHSAGQLAEGPHIDTSVPLSSQPSHPSPTPSTTTTLVQSSLYRNGSLSNTPTLRNPPLDQNRRQLHGQCAILDGERLSPSKSPDFHSSGEISPGATSFQSTQFVHMNPLQAESSILEDHGHSSGLSPITTYQDSSPVPLSSILKLFWDLSNRHQLEPEDVEDASMRFVASERSGSIAQ</sequence>
<dbReference type="Proteomes" id="UP001432216">
    <property type="component" value="Chromosome 4"/>
</dbReference>
<evidence type="ECO:0000256" key="1">
    <source>
        <dbReference type="SAM" id="MobiDB-lite"/>
    </source>
</evidence>
<reference evidence="2 3" key="1">
    <citation type="submission" date="2024-01" db="EMBL/GenBank/DDBJ databases">
        <title>Comparative genomics of Cryptococcus and Kwoniella reveals pathogenesis evolution and contrasting modes of karyotype evolution via chromosome fusion or intercentromeric recombination.</title>
        <authorList>
            <person name="Coelho M.A."/>
            <person name="David-Palma M."/>
            <person name="Shea T."/>
            <person name="Bowers K."/>
            <person name="McGinley-Smith S."/>
            <person name="Mohammad A.W."/>
            <person name="Gnirke A."/>
            <person name="Yurkov A.M."/>
            <person name="Nowrousian M."/>
            <person name="Sun S."/>
            <person name="Cuomo C.A."/>
            <person name="Heitman J."/>
        </authorList>
    </citation>
    <scope>NUCLEOTIDE SEQUENCE [LARGE SCALE GENOMIC DNA]</scope>
    <source>
        <strain evidence="2 3">7685027</strain>
    </source>
</reference>
<dbReference type="EMBL" id="CP143809">
    <property type="protein sequence ID" value="WVO21640.1"/>
    <property type="molecule type" value="Genomic_DNA"/>
</dbReference>
<proteinExistence type="predicted"/>
<dbReference type="RefSeq" id="XP_064720879.1">
    <property type="nucleotide sequence ID" value="XM_064864807.1"/>
</dbReference>
<gene>
    <name evidence="2" type="ORF">IAS62_002949</name>
</gene>
<accession>A0ABZ2ASZ0</accession>
<name>A0ABZ2ASZ0_9TREE</name>
<feature type="region of interest" description="Disordered" evidence="1">
    <location>
        <begin position="99"/>
        <end position="133"/>
    </location>
</feature>
<protein>
    <submittedName>
        <fullName evidence="2">Uncharacterized protein</fullName>
    </submittedName>
</protein>
<feature type="compositionally biased region" description="Low complexity" evidence="1">
    <location>
        <begin position="113"/>
        <end position="133"/>
    </location>
</feature>
<feature type="compositionally biased region" description="Polar residues" evidence="1">
    <location>
        <begin position="139"/>
        <end position="150"/>
    </location>
</feature>
<evidence type="ECO:0000313" key="2">
    <source>
        <dbReference type="EMBL" id="WVO21640.1"/>
    </source>
</evidence>
<dbReference type="GeneID" id="89989722"/>